<gene>
    <name evidence="13" type="ORF">AB6A40_003048</name>
</gene>
<dbReference type="PANTHER" id="PTHR32315:SF3">
    <property type="entry name" value="ADENINE PHOSPHORIBOSYLTRANSFERASE"/>
    <property type="match status" value="1"/>
</dbReference>
<evidence type="ECO:0000256" key="3">
    <source>
        <dbReference type="ARBA" id="ARBA00004496"/>
    </source>
</evidence>
<proteinExistence type="inferred from homology"/>
<evidence type="ECO:0000256" key="5">
    <source>
        <dbReference type="ARBA" id="ARBA00008391"/>
    </source>
</evidence>
<dbReference type="InterPro" id="IPR029057">
    <property type="entry name" value="PRTase-like"/>
</dbReference>
<evidence type="ECO:0000313" key="14">
    <source>
        <dbReference type="Proteomes" id="UP001608902"/>
    </source>
</evidence>
<dbReference type="GO" id="GO:0003999">
    <property type="term" value="F:adenine phosphoribosyltransferase activity"/>
    <property type="evidence" value="ECO:0007669"/>
    <property type="project" value="UniProtKB-EC"/>
</dbReference>
<dbReference type="GO" id="GO:0006166">
    <property type="term" value="P:purine ribonucleoside salvage"/>
    <property type="evidence" value="ECO:0007669"/>
    <property type="project" value="UniProtKB-KW"/>
</dbReference>
<comment type="caution">
    <text evidence="13">The sequence shown here is derived from an EMBL/GenBank/DDBJ whole genome shotgun (WGS) entry which is preliminary data.</text>
</comment>
<organism evidence="13 14">
    <name type="scientific">Gnathostoma spinigerum</name>
    <dbReference type="NCBI Taxonomy" id="75299"/>
    <lineage>
        <taxon>Eukaryota</taxon>
        <taxon>Metazoa</taxon>
        <taxon>Ecdysozoa</taxon>
        <taxon>Nematoda</taxon>
        <taxon>Chromadorea</taxon>
        <taxon>Rhabditida</taxon>
        <taxon>Spirurina</taxon>
        <taxon>Gnathostomatomorpha</taxon>
        <taxon>Gnathostomatoidea</taxon>
        <taxon>Gnathostomatidae</taxon>
        <taxon>Gnathostoma</taxon>
    </lineage>
</organism>
<keyword evidence="9" id="KW-0328">Glycosyltransferase</keyword>
<evidence type="ECO:0000256" key="6">
    <source>
        <dbReference type="ARBA" id="ARBA00011893"/>
    </source>
</evidence>
<dbReference type="SUPFAM" id="SSF53271">
    <property type="entry name" value="PRTase-like"/>
    <property type="match status" value="1"/>
</dbReference>
<evidence type="ECO:0000256" key="7">
    <source>
        <dbReference type="ARBA" id="ARBA00017366"/>
    </source>
</evidence>
<evidence type="ECO:0000313" key="13">
    <source>
        <dbReference type="EMBL" id="MFH4976339.1"/>
    </source>
</evidence>
<keyword evidence="10" id="KW-0808">Transferase</keyword>
<reference evidence="13 14" key="1">
    <citation type="submission" date="2024-08" db="EMBL/GenBank/DDBJ databases">
        <title>Gnathostoma spinigerum genome.</title>
        <authorList>
            <person name="Gonzalez-Bertolin B."/>
            <person name="Monzon S."/>
            <person name="Zaballos A."/>
            <person name="Jimenez P."/>
            <person name="Dekumyoy P."/>
            <person name="Varona S."/>
            <person name="Cuesta I."/>
            <person name="Sumanam S."/>
            <person name="Adisakwattana P."/>
            <person name="Gasser R.B."/>
            <person name="Hernandez-Gonzalez A."/>
            <person name="Young N.D."/>
            <person name="Perteguer M.J."/>
        </authorList>
    </citation>
    <scope>NUCLEOTIDE SEQUENCE [LARGE SCALE GENOMIC DNA]</scope>
    <source>
        <strain evidence="13">AL3</strain>
        <tissue evidence="13">Liver</tissue>
    </source>
</reference>
<dbReference type="NCBIfam" id="NF002634">
    <property type="entry name" value="PRK02304.1-3"/>
    <property type="match status" value="1"/>
</dbReference>
<name>A0ABD6EG68_9BILA</name>
<dbReference type="NCBIfam" id="NF002636">
    <property type="entry name" value="PRK02304.1-5"/>
    <property type="match status" value="1"/>
</dbReference>
<dbReference type="EMBL" id="JBGFUD010001475">
    <property type="protein sequence ID" value="MFH4976339.1"/>
    <property type="molecule type" value="Genomic_DNA"/>
</dbReference>
<keyword evidence="14" id="KW-1185">Reference proteome</keyword>
<dbReference type="AlphaFoldDB" id="A0ABD6EG68"/>
<evidence type="ECO:0000256" key="8">
    <source>
        <dbReference type="ARBA" id="ARBA00022490"/>
    </source>
</evidence>
<dbReference type="InterPro" id="IPR000836">
    <property type="entry name" value="PRTase_dom"/>
</dbReference>
<comment type="function">
    <text evidence="2">Catalyzes a salvage reaction resulting in the formation of AMP, that is energically less costly than de novo synthesis.</text>
</comment>
<dbReference type="InterPro" id="IPR050054">
    <property type="entry name" value="UPRTase/APRTase"/>
</dbReference>
<evidence type="ECO:0000256" key="2">
    <source>
        <dbReference type="ARBA" id="ARBA00003968"/>
    </source>
</evidence>
<feature type="domain" description="Phosphoribosyltransferase" evidence="12">
    <location>
        <begin position="51"/>
        <end position="192"/>
    </location>
</feature>
<comment type="similarity">
    <text evidence="5">Belongs to the purine/pyrimidine phosphoribosyltransferase family.</text>
</comment>
<dbReference type="FunFam" id="3.40.50.2020:FF:000021">
    <property type="entry name" value="Adenine phosphoribosyltransferase"/>
    <property type="match status" value="1"/>
</dbReference>
<protein>
    <recommendedName>
        <fullName evidence="7">Adenine phosphoribosyltransferase</fullName>
        <ecNumber evidence="6">2.4.2.7</ecNumber>
    </recommendedName>
</protein>
<dbReference type="NCBIfam" id="TIGR01090">
    <property type="entry name" value="apt"/>
    <property type="match status" value="1"/>
</dbReference>
<dbReference type="EC" id="2.4.2.7" evidence="6"/>
<keyword evidence="8" id="KW-0963">Cytoplasm</keyword>
<dbReference type="PANTHER" id="PTHR32315">
    <property type="entry name" value="ADENINE PHOSPHORIBOSYLTRANSFERASE"/>
    <property type="match status" value="1"/>
</dbReference>
<evidence type="ECO:0000256" key="4">
    <source>
        <dbReference type="ARBA" id="ARBA00004659"/>
    </source>
</evidence>
<dbReference type="InterPro" id="IPR005764">
    <property type="entry name" value="Ade_phspho_trans"/>
</dbReference>
<comment type="pathway">
    <text evidence="4">Purine metabolism; AMP biosynthesis via salvage pathway; AMP from adenine: step 1/1.</text>
</comment>
<accession>A0ABD6EG68</accession>
<evidence type="ECO:0000256" key="11">
    <source>
        <dbReference type="ARBA" id="ARBA00022726"/>
    </source>
</evidence>
<evidence type="ECO:0000256" key="1">
    <source>
        <dbReference type="ARBA" id="ARBA00000868"/>
    </source>
</evidence>
<dbReference type="Pfam" id="PF00156">
    <property type="entry name" value="Pribosyltran"/>
    <property type="match status" value="1"/>
</dbReference>
<dbReference type="Gene3D" id="3.40.50.2020">
    <property type="match status" value="1"/>
</dbReference>
<dbReference type="Proteomes" id="UP001608902">
    <property type="component" value="Unassembled WGS sequence"/>
</dbReference>
<comment type="catalytic activity">
    <reaction evidence="1">
        <text>AMP + diphosphate = 5-phospho-alpha-D-ribose 1-diphosphate + adenine</text>
        <dbReference type="Rhea" id="RHEA:16609"/>
        <dbReference type="ChEBI" id="CHEBI:16708"/>
        <dbReference type="ChEBI" id="CHEBI:33019"/>
        <dbReference type="ChEBI" id="CHEBI:58017"/>
        <dbReference type="ChEBI" id="CHEBI:456215"/>
        <dbReference type="EC" id="2.4.2.7"/>
    </reaction>
</comment>
<evidence type="ECO:0000256" key="10">
    <source>
        <dbReference type="ARBA" id="ARBA00022679"/>
    </source>
</evidence>
<evidence type="ECO:0000259" key="12">
    <source>
        <dbReference type="Pfam" id="PF00156"/>
    </source>
</evidence>
<sequence length="196" mass="21718">MSAVKETLATRNKRELQHLKEEVRSHLRIISDFPKPGIRFVDIMPLFRQPSLLNELCHAIAEHVRVELPVTVNLVTGLEARGFLFGPSIAMALNVPFFPIRKRGKLPGKIIQETYTKEYGDDVVEVQADAIVPGSKVLLVDDLLATGGTLAAAVRLIEKAGGDVVEAFTLIELTYLNARKTLPKHIPVYSLITLDE</sequence>
<dbReference type="GO" id="GO:0005737">
    <property type="term" value="C:cytoplasm"/>
    <property type="evidence" value="ECO:0007669"/>
    <property type="project" value="UniProtKB-SubCell"/>
</dbReference>
<comment type="subcellular location">
    <subcellularLocation>
        <location evidence="3">Cytoplasm</location>
    </subcellularLocation>
</comment>
<dbReference type="CDD" id="cd06223">
    <property type="entry name" value="PRTases_typeI"/>
    <property type="match status" value="1"/>
</dbReference>
<evidence type="ECO:0000256" key="9">
    <source>
        <dbReference type="ARBA" id="ARBA00022676"/>
    </source>
</evidence>
<dbReference type="HAMAP" id="MF_00004">
    <property type="entry name" value="Aden_phosphoribosyltr"/>
    <property type="match status" value="1"/>
</dbReference>
<keyword evidence="11" id="KW-0660">Purine salvage</keyword>